<dbReference type="GO" id="GO:0003964">
    <property type="term" value="F:RNA-directed DNA polymerase activity"/>
    <property type="evidence" value="ECO:0007669"/>
    <property type="project" value="UniProtKB-KW"/>
</dbReference>
<keyword evidence="2" id="KW-0548">Nucleotidyltransferase</keyword>
<evidence type="ECO:0000259" key="1">
    <source>
        <dbReference type="PROSITE" id="PS50878"/>
    </source>
</evidence>
<keyword evidence="2" id="KW-0808">Transferase</keyword>
<dbReference type="Pfam" id="PF13966">
    <property type="entry name" value="zf-RVT"/>
    <property type="match status" value="1"/>
</dbReference>
<proteinExistence type="predicted"/>
<evidence type="ECO:0000313" key="2">
    <source>
        <dbReference type="EMBL" id="KAJ4814539.1"/>
    </source>
</evidence>
<dbReference type="SUPFAM" id="SSF56672">
    <property type="entry name" value="DNA/RNA polymerases"/>
    <property type="match status" value="1"/>
</dbReference>
<name>A0AAV8HCY3_9POAL</name>
<dbReference type="AlphaFoldDB" id="A0AAV8HCY3"/>
<reference evidence="2" key="1">
    <citation type="submission" date="2022-08" db="EMBL/GenBank/DDBJ databases">
        <authorList>
            <person name="Marques A."/>
        </authorList>
    </citation>
    <scope>NUCLEOTIDE SEQUENCE</scope>
    <source>
        <strain evidence="2">RhyPub2mFocal</strain>
        <tissue evidence="2">Leaves</tissue>
    </source>
</reference>
<protein>
    <submittedName>
        <fullName evidence="2">RNA-directed DNA polymerase (Reverse transcriptase)-related family protein</fullName>
    </submittedName>
</protein>
<keyword evidence="3" id="KW-1185">Reference proteome</keyword>
<dbReference type="InterPro" id="IPR043502">
    <property type="entry name" value="DNA/RNA_pol_sf"/>
</dbReference>
<comment type="caution">
    <text evidence="2">The sequence shown here is derived from an EMBL/GenBank/DDBJ whole genome shotgun (WGS) entry which is preliminary data.</text>
</comment>
<feature type="domain" description="Reverse transcriptase" evidence="1">
    <location>
        <begin position="36"/>
        <end position="312"/>
    </location>
</feature>
<dbReference type="InterPro" id="IPR000477">
    <property type="entry name" value="RT_dom"/>
</dbReference>
<dbReference type="CDD" id="cd01650">
    <property type="entry name" value="RT_nLTR_like"/>
    <property type="match status" value="1"/>
</dbReference>
<dbReference type="InterPro" id="IPR026960">
    <property type="entry name" value="RVT-Znf"/>
</dbReference>
<dbReference type="EMBL" id="JAMFTS010000001">
    <property type="protein sequence ID" value="KAJ4814539.1"/>
    <property type="molecule type" value="Genomic_DNA"/>
</dbReference>
<gene>
    <name evidence="2" type="ORF">LUZ62_027105</name>
</gene>
<dbReference type="PANTHER" id="PTHR33116">
    <property type="entry name" value="REVERSE TRANSCRIPTASE ZINC-BINDING DOMAIN-CONTAINING PROTEIN-RELATED-RELATED"/>
    <property type="match status" value="1"/>
</dbReference>
<accession>A0AAV8HCY3</accession>
<dbReference type="Proteomes" id="UP001140206">
    <property type="component" value="Chromosome 1"/>
</dbReference>
<keyword evidence="2" id="KW-0695">RNA-directed DNA polymerase</keyword>
<evidence type="ECO:0000313" key="3">
    <source>
        <dbReference type="Proteomes" id="UP001140206"/>
    </source>
</evidence>
<dbReference type="Pfam" id="PF00078">
    <property type="entry name" value="RVT_1"/>
    <property type="match status" value="1"/>
</dbReference>
<organism evidence="2 3">
    <name type="scientific">Rhynchospora pubera</name>
    <dbReference type="NCBI Taxonomy" id="906938"/>
    <lineage>
        <taxon>Eukaryota</taxon>
        <taxon>Viridiplantae</taxon>
        <taxon>Streptophyta</taxon>
        <taxon>Embryophyta</taxon>
        <taxon>Tracheophyta</taxon>
        <taxon>Spermatophyta</taxon>
        <taxon>Magnoliopsida</taxon>
        <taxon>Liliopsida</taxon>
        <taxon>Poales</taxon>
        <taxon>Cyperaceae</taxon>
        <taxon>Cyperoideae</taxon>
        <taxon>Rhynchosporeae</taxon>
        <taxon>Rhynchospora</taxon>
    </lineage>
</organism>
<sequence length="730" mass="83623">MGLHNNKSCRPDGFPNEFYKINWEIVKVDLLNIFHSLFIGTLDLSDFNLAHLILIPKEEGAETLTSFRPISIIFYIPKLISKVLNNRLAAFLPSLISSTQTGFLRDRLISESFISAREIISHISSGSQPAAMLKLDFSKAFDSVSWPFLFHTLRHRSFPPKFISWISLLLHSSSSSILLNGTVGPKFQHKRGLRQGDPISPSLFLLAADVLSLMIQALSTSIPHGISPKLLHPFILFQYADDTLVFLTVKGQAVRSLLLVLDIFAKTSGLTLNWTKTKLIPFNLTQTDTLFLQSLINCSVSTLPVTYLGLPLTAKRPDRACFQLLIDRISKKLVCWQNSFLSRAGRLVIASSVLSSMPTFFMSSFLLPAWVIKQVDKLRRNFLWSKSCEGKQGIHLVSWERLCLPKSCGGMGMINLKLHNISLMLKWWWRLYSLPKSQWSLAARILFAKRDVHLPPLVWNQSGSFFWKDLRSLRYLFQLSVRSNVNCGKNTLFWYDNWSGSNLQLFGYEPEPFQNHLLTLKNALLSWHVYFPAPVTALQAKLHLVLSSLNLHGNQLDECSWRWRSDGSYSAASIYKTLILAGKTNFPYTFIWKVKAPPSVRLFLYFLALGKILTQEQLLRRNIQVQQRCFLCQQQILETINHLFCECNYTRAVWNLVGLSGMHLQNIDSVFLTIGSKYRDNQHSTVTLLVVTLWGVWLERNNRVFRNTSRQAQTIQEWIVHEATFFLKFA</sequence>
<dbReference type="PROSITE" id="PS50878">
    <property type="entry name" value="RT_POL"/>
    <property type="match status" value="1"/>
</dbReference>
<dbReference type="PANTHER" id="PTHR33116:SF78">
    <property type="entry name" value="OS12G0587133 PROTEIN"/>
    <property type="match status" value="1"/>
</dbReference>